<proteinExistence type="predicted"/>
<name>A0AA48GQC6_9BACT</name>
<keyword evidence="3" id="KW-1185">Reference proteome</keyword>
<sequence length="190" mass="20886">MHPFKPLVLSAMAALAATAQIPLDLNSLSASADRYLNRNLQASPYPITRQMVLMRGDNGGDAAHLMSKALDVQRWTVFYNLDGNGPTTDPLPKSASVKCVRGIFGDYHTAPKAVPDCKSIQDTWLAVNLDAAVNALVSHGYTRGFSQVEILRPDRTGFSDELVYLFTCPWERTRVAISASTGAYVWYQAY</sequence>
<feature type="chain" id="PRO_5041252274" evidence="1">
    <location>
        <begin position="20"/>
        <end position="190"/>
    </location>
</feature>
<feature type="signal peptide" evidence="1">
    <location>
        <begin position="1"/>
        <end position="19"/>
    </location>
</feature>
<keyword evidence="1" id="KW-0732">Signal</keyword>
<evidence type="ECO:0000313" key="3">
    <source>
        <dbReference type="Proteomes" id="UP001228113"/>
    </source>
</evidence>
<reference evidence="2" key="1">
    <citation type="journal article" date="2023" name="Int. J. Syst. Evol. Microbiol.">
        <title>Mesoterricola silvestris gen. nov., sp. nov., Mesoterricola sediminis sp. nov., Geothrix oryzae sp. nov., Geothrix edaphica sp. nov., Geothrix rubra sp. nov., and Geothrix limicola sp. nov., six novel members of Acidobacteriota isolated from soils.</title>
        <authorList>
            <person name="Itoh H."/>
            <person name="Sugisawa Y."/>
            <person name="Mise K."/>
            <person name="Xu Z."/>
            <person name="Kuniyasu M."/>
            <person name="Ushijima N."/>
            <person name="Kawano K."/>
            <person name="Kobayashi E."/>
            <person name="Shiratori Y."/>
            <person name="Masuda Y."/>
            <person name="Senoo K."/>
        </authorList>
    </citation>
    <scope>NUCLEOTIDE SEQUENCE</scope>
    <source>
        <strain evidence="2">W786</strain>
    </source>
</reference>
<accession>A0AA48GQC6</accession>
<evidence type="ECO:0000256" key="1">
    <source>
        <dbReference type="SAM" id="SignalP"/>
    </source>
</evidence>
<dbReference type="AlphaFoldDB" id="A0AA48GQC6"/>
<protein>
    <submittedName>
        <fullName evidence="2">Uncharacterized protein</fullName>
    </submittedName>
</protein>
<dbReference type="KEGG" id="msea:METESE_06000"/>
<dbReference type="EMBL" id="AP027081">
    <property type="protein sequence ID" value="BDU75642.1"/>
    <property type="molecule type" value="Genomic_DNA"/>
</dbReference>
<organism evidence="2 3">
    <name type="scientific">Mesoterricola sediminis</name>
    <dbReference type="NCBI Taxonomy" id="2927980"/>
    <lineage>
        <taxon>Bacteria</taxon>
        <taxon>Pseudomonadati</taxon>
        <taxon>Acidobacteriota</taxon>
        <taxon>Holophagae</taxon>
        <taxon>Holophagales</taxon>
        <taxon>Holophagaceae</taxon>
        <taxon>Mesoterricola</taxon>
    </lineage>
</organism>
<dbReference type="Proteomes" id="UP001228113">
    <property type="component" value="Chromosome"/>
</dbReference>
<dbReference type="RefSeq" id="WP_243331305.1">
    <property type="nucleotide sequence ID" value="NZ_AP027081.1"/>
</dbReference>
<evidence type="ECO:0000313" key="2">
    <source>
        <dbReference type="EMBL" id="BDU75642.1"/>
    </source>
</evidence>
<gene>
    <name evidence="2" type="ORF">METESE_06000</name>
</gene>